<dbReference type="PANTHER" id="PTHR12433:SF11">
    <property type="entry name" value="MEDIATOR OF RNA POLYMERASE II TRANSCRIPTION SUBUNIT 25"/>
    <property type="match status" value="1"/>
</dbReference>
<reference evidence="5" key="2">
    <citation type="submission" date="2021-09" db="EMBL/GenBank/DDBJ databases">
        <authorList>
            <person name="Jia N."/>
            <person name="Wang J."/>
            <person name="Shi W."/>
            <person name="Du L."/>
            <person name="Sun Y."/>
            <person name="Zhan W."/>
            <person name="Jiang J."/>
            <person name="Wang Q."/>
            <person name="Zhang B."/>
            <person name="Ji P."/>
            <person name="Sakyi L.B."/>
            <person name="Cui X."/>
            <person name="Yuan T."/>
            <person name="Jiang B."/>
            <person name="Yang W."/>
            <person name="Lam T.T.-Y."/>
            <person name="Chang Q."/>
            <person name="Ding S."/>
            <person name="Wang X."/>
            <person name="Zhu J."/>
            <person name="Ruan X."/>
            <person name="Zhao L."/>
            <person name="Wei J."/>
            <person name="Que T."/>
            <person name="Du C."/>
            <person name="Cheng J."/>
            <person name="Dai P."/>
            <person name="Han X."/>
            <person name="Huang E."/>
            <person name="Gao Y."/>
            <person name="Liu J."/>
            <person name="Shao H."/>
            <person name="Ye R."/>
            <person name="Li L."/>
            <person name="Wei W."/>
            <person name="Wang X."/>
            <person name="Wang C."/>
            <person name="Huo Q."/>
            <person name="Li W."/>
            <person name="Guo W."/>
            <person name="Chen H."/>
            <person name="Chen S."/>
            <person name="Zhou L."/>
            <person name="Zhou L."/>
            <person name="Ni X."/>
            <person name="Tian J."/>
            <person name="Zhou Y."/>
            <person name="Sheng Y."/>
            <person name="Liu T."/>
            <person name="Pan Y."/>
            <person name="Xia L."/>
            <person name="Li J."/>
            <person name="Zhao F."/>
            <person name="Cao W."/>
        </authorList>
    </citation>
    <scope>NUCLEOTIDE SEQUENCE</scope>
    <source>
        <strain evidence="5">Rmic-2018</strain>
        <tissue evidence="5">Larvae</tissue>
    </source>
</reference>
<dbReference type="GO" id="GO:0005667">
    <property type="term" value="C:transcription regulator complex"/>
    <property type="evidence" value="ECO:0007669"/>
    <property type="project" value="TreeGrafter"/>
</dbReference>
<protein>
    <recommendedName>
        <fullName evidence="2">Mediator of RNA polymerase II transcription subunit 25</fullName>
    </recommendedName>
</protein>
<organism evidence="5 6">
    <name type="scientific">Rhipicephalus microplus</name>
    <name type="common">Cattle tick</name>
    <name type="synonym">Boophilus microplus</name>
    <dbReference type="NCBI Taxonomy" id="6941"/>
    <lineage>
        <taxon>Eukaryota</taxon>
        <taxon>Metazoa</taxon>
        <taxon>Ecdysozoa</taxon>
        <taxon>Arthropoda</taxon>
        <taxon>Chelicerata</taxon>
        <taxon>Arachnida</taxon>
        <taxon>Acari</taxon>
        <taxon>Parasitiformes</taxon>
        <taxon>Ixodida</taxon>
        <taxon>Ixodoidea</taxon>
        <taxon>Ixodidae</taxon>
        <taxon>Rhipicephalinae</taxon>
        <taxon>Rhipicephalus</taxon>
        <taxon>Boophilus</taxon>
    </lineage>
</organism>
<reference evidence="5" key="1">
    <citation type="journal article" date="2020" name="Cell">
        <title>Large-Scale Comparative Analyses of Tick Genomes Elucidate Their Genetic Diversity and Vector Capacities.</title>
        <authorList>
            <consortium name="Tick Genome and Microbiome Consortium (TIGMIC)"/>
            <person name="Jia N."/>
            <person name="Wang J."/>
            <person name="Shi W."/>
            <person name="Du L."/>
            <person name="Sun Y."/>
            <person name="Zhan W."/>
            <person name="Jiang J.F."/>
            <person name="Wang Q."/>
            <person name="Zhang B."/>
            <person name="Ji P."/>
            <person name="Bell-Sakyi L."/>
            <person name="Cui X.M."/>
            <person name="Yuan T.T."/>
            <person name="Jiang B.G."/>
            <person name="Yang W.F."/>
            <person name="Lam T.T."/>
            <person name="Chang Q.C."/>
            <person name="Ding S.J."/>
            <person name="Wang X.J."/>
            <person name="Zhu J.G."/>
            <person name="Ruan X.D."/>
            <person name="Zhao L."/>
            <person name="Wei J.T."/>
            <person name="Ye R.Z."/>
            <person name="Que T.C."/>
            <person name="Du C.H."/>
            <person name="Zhou Y.H."/>
            <person name="Cheng J.X."/>
            <person name="Dai P.F."/>
            <person name="Guo W.B."/>
            <person name="Han X.H."/>
            <person name="Huang E.J."/>
            <person name="Li L.F."/>
            <person name="Wei W."/>
            <person name="Gao Y.C."/>
            <person name="Liu J.Z."/>
            <person name="Shao H.Z."/>
            <person name="Wang X."/>
            <person name="Wang C.C."/>
            <person name="Yang T.C."/>
            <person name="Huo Q.B."/>
            <person name="Li W."/>
            <person name="Chen H.Y."/>
            <person name="Chen S.E."/>
            <person name="Zhou L.G."/>
            <person name="Ni X.B."/>
            <person name="Tian J.H."/>
            <person name="Sheng Y."/>
            <person name="Liu T."/>
            <person name="Pan Y.S."/>
            <person name="Xia L.Y."/>
            <person name="Li J."/>
            <person name="Zhao F."/>
            <person name="Cao W.C."/>
        </authorList>
    </citation>
    <scope>NUCLEOTIDE SEQUENCE</scope>
    <source>
        <strain evidence="5">Rmic-2018</strain>
    </source>
</reference>
<evidence type="ECO:0000256" key="3">
    <source>
        <dbReference type="SAM" id="MobiDB-lite"/>
    </source>
</evidence>
<dbReference type="InterPro" id="IPR021419">
    <property type="entry name" value="Mediator_Med25_VWA"/>
</dbReference>
<feature type="region of interest" description="Disordered" evidence="3">
    <location>
        <begin position="328"/>
        <end position="381"/>
    </location>
</feature>
<proteinExistence type="inferred from homology"/>
<feature type="domain" description="Mediator of RNA polymerase II transcription subunit 25 von Willebrand factor type A" evidence="4">
    <location>
        <begin position="150"/>
        <end position="313"/>
    </location>
</feature>
<comment type="caution">
    <text evidence="5">The sequence shown here is derived from an EMBL/GenBank/DDBJ whole genome shotgun (WGS) entry which is preliminary data.</text>
</comment>
<dbReference type="PANTHER" id="PTHR12433">
    <property type="entry name" value="MEDIATOR OF RNA POLYMERASE II TRANSCRIPTION SUBUNIT 25"/>
    <property type="match status" value="1"/>
</dbReference>
<name>A0A9J6DTH9_RHIMP</name>
<dbReference type="VEuPathDB" id="VectorBase:LOC119170752"/>
<dbReference type="EMBL" id="JABSTU010000007">
    <property type="protein sequence ID" value="KAH8025262.1"/>
    <property type="molecule type" value="Genomic_DNA"/>
</dbReference>
<evidence type="ECO:0000313" key="5">
    <source>
        <dbReference type="EMBL" id="KAH8025262.1"/>
    </source>
</evidence>
<keyword evidence="6" id="KW-1185">Reference proteome</keyword>
<evidence type="ECO:0000313" key="6">
    <source>
        <dbReference type="Proteomes" id="UP000821866"/>
    </source>
</evidence>
<dbReference type="AlphaFoldDB" id="A0A9J6DTH9"/>
<gene>
    <name evidence="5" type="ORF">HPB51_005613</name>
</gene>
<evidence type="ECO:0000256" key="1">
    <source>
        <dbReference type="ARBA" id="ARBA00009102"/>
    </source>
</evidence>
<evidence type="ECO:0000259" key="4">
    <source>
        <dbReference type="Pfam" id="PF11265"/>
    </source>
</evidence>
<sequence length="455" mass="49340">MKQGKKQQLATYEKLRETISAKISEVCLPGISSASHSGPTPLPDHGYALPAVQECVVYYLCGYIVHSFLKHVNCAACISSIQSTNTKFPASLLTLAREFRNGSLKHPSTELYTMLKRVEEKLSLVLGENHLCADMFWDALDVIKDCDVPSSNSTTYALVVFMASDCAPEPAAICHAPTTNVAKLLSWFDRVSFVGGAGESCSHIAEGLGTALQVFDDFQALREPGSVVQKHCILVCNSPPYRLPTLESPMYAGHSVEQLATIMAERQVNFSILSPRKIPALYKLYEKAGGDLQTAMCKNYAKDRRHMVLLRGYQLQERPVSPPIAVSEVKVEPTPSPSAVAPHNPRSPATTPAGVGQKRPAGGSPPNPREAKMFKQPTSQVSASSSAVIKPSQQMSHPLCQVGVDDTLPQIAAGVVLFGSFKLGIGPDVDEVNLTKTVSRACSRYRCPRNIHLHS</sequence>
<dbReference type="GO" id="GO:0045944">
    <property type="term" value="P:positive regulation of transcription by RNA polymerase II"/>
    <property type="evidence" value="ECO:0007669"/>
    <property type="project" value="TreeGrafter"/>
</dbReference>
<dbReference type="GO" id="GO:0016592">
    <property type="term" value="C:mediator complex"/>
    <property type="evidence" value="ECO:0007669"/>
    <property type="project" value="TreeGrafter"/>
</dbReference>
<evidence type="ECO:0000256" key="2">
    <source>
        <dbReference type="ARBA" id="ARBA00019694"/>
    </source>
</evidence>
<dbReference type="Proteomes" id="UP000821866">
    <property type="component" value="Unassembled WGS sequence"/>
</dbReference>
<accession>A0A9J6DTH9</accession>
<comment type="similarity">
    <text evidence="1">Belongs to the Mediator complex subunit 25 family.</text>
</comment>
<dbReference type="Pfam" id="PF11265">
    <property type="entry name" value="Med25_VWA"/>
    <property type="match status" value="1"/>
</dbReference>